<protein>
    <recommendedName>
        <fullName evidence="1">PB1 domain-containing protein</fullName>
    </recommendedName>
</protein>
<evidence type="ECO:0000313" key="2">
    <source>
        <dbReference type="EMBL" id="CAD6194517.1"/>
    </source>
</evidence>
<feature type="domain" description="PB1" evidence="1">
    <location>
        <begin position="3"/>
        <end position="84"/>
    </location>
</feature>
<dbReference type="Proteomes" id="UP000835052">
    <property type="component" value="Unassembled WGS sequence"/>
</dbReference>
<dbReference type="InterPro" id="IPR035127">
    <property type="entry name" value="SL4P"/>
</dbReference>
<dbReference type="Pfam" id="PF17618">
    <property type="entry name" value="SL4P"/>
    <property type="match status" value="1"/>
</dbReference>
<accession>A0A8S1HH83</accession>
<dbReference type="InterPro" id="IPR053793">
    <property type="entry name" value="PB1-like"/>
</dbReference>
<sequence length="273" mass="30891">MKSATFKLRSRGAEASKRFSLTYKNVHQLFENLKEKLKSLGEKRTSLYWIDDENDVILLKTVEDLREALHLAKSSAIRLLSGDVLKALTEDERDVSRRVDVRKRGEAEDVALLPLLLLLPRRRLRGAARVALLAKFRGKVFRLRRRSVRSVCRHRRLFRNAIIEIITAAGDIANLTVMEAMDIIIITVTITEDTDIMDTTVMGMENIVIITAIMDTAVMDIEDMVVTVVLDITAITVIMEDMEDMGIMAVTDVEDTAATITTTTISRLFPWNN</sequence>
<dbReference type="EMBL" id="CAJGYM010000045">
    <property type="protein sequence ID" value="CAD6194517.1"/>
    <property type="molecule type" value="Genomic_DNA"/>
</dbReference>
<dbReference type="Gene3D" id="3.10.20.90">
    <property type="entry name" value="Phosphatidylinositol 3-kinase Catalytic Subunit, Chain A, domain 1"/>
    <property type="match status" value="1"/>
</dbReference>
<organism evidence="2 3">
    <name type="scientific">Caenorhabditis auriculariae</name>
    <dbReference type="NCBI Taxonomy" id="2777116"/>
    <lineage>
        <taxon>Eukaryota</taxon>
        <taxon>Metazoa</taxon>
        <taxon>Ecdysozoa</taxon>
        <taxon>Nematoda</taxon>
        <taxon>Chromadorea</taxon>
        <taxon>Rhabditida</taxon>
        <taxon>Rhabditina</taxon>
        <taxon>Rhabditomorpha</taxon>
        <taxon>Rhabditoidea</taxon>
        <taxon>Rhabditidae</taxon>
        <taxon>Peloderinae</taxon>
        <taxon>Caenorhabditis</taxon>
    </lineage>
</organism>
<reference evidence="2" key="1">
    <citation type="submission" date="2020-10" db="EMBL/GenBank/DDBJ databases">
        <authorList>
            <person name="Kikuchi T."/>
        </authorList>
    </citation>
    <scope>NUCLEOTIDE SEQUENCE</scope>
    <source>
        <strain evidence="2">NKZ352</strain>
    </source>
</reference>
<gene>
    <name evidence="2" type="ORF">CAUJ_LOCUS10436</name>
</gene>
<proteinExistence type="predicted"/>
<dbReference type="AlphaFoldDB" id="A0A8S1HH83"/>
<keyword evidence="3" id="KW-1185">Reference proteome</keyword>
<evidence type="ECO:0000313" key="3">
    <source>
        <dbReference type="Proteomes" id="UP000835052"/>
    </source>
</evidence>
<evidence type="ECO:0000259" key="1">
    <source>
        <dbReference type="PROSITE" id="PS51745"/>
    </source>
</evidence>
<dbReference type="PROSITE" id="PS51745">
    <property type="entry name" value="PB1"/>
    <property type="match status" value="1"/>
</dbReference>
<name>A0A8S1HH83_9PELO</name>
<dbReference type="SUPFAM" id="SSF54277">
    <property type="entry name" value="CAD &amp; PB1 domains"/>
    <property type="match status" value="1"/>
</dbReference>
<comment type="caution">
    <text evidence="2">The sequence shown here is derived from an EMBL/GenBank/DDBJ whole genome shotgun (WGS) entry which is preliminary data.</text>
</comment>